<protein>
    <submittedName>
        <fullName evidence="1">Uncharacterized protein</fullName>
    </submittedName>
</protein>
<reference evidence="1 2" key="1">
    <citation type="submission" date="2018-08" db="EMBL/GenBank/DDBJ databases">
        <title>A genome reference for cultivated species of the human gut microbiota.</title>
        <authorList>
            <person name="Zou Y."/>
            <person name="Xue W."/>
            <person name="Luo G."/>
        </authorList>
    </citation>
    <scope>NUCLEOTIDE SEQUENCE [LARGE SCALE GENOMIC DNA]</scope>
    <source>
        <strain evidence="1 2">AF16-14</strain>
    </source>
</reference>
<name>A0A412TPE6_9BACT</name>
<evidence type="ECO:0000313" key="1">
    <source>
        <dbReference type="EMBL" id="RGU55707.1"/>
    </source>
</evidence>
<dbReference type="PROSITE" id="PS51257">
    <property type="entry name" value="PROKAR_LIPOPROTEIN"/>
    <property type="match status" value="1"/>
</dbReference>
<dbReference type="Proteomes" id="UP000284243">
    <property type="component" value="Unassembled WGS sequence"/>
</dbReference>
<organism evidence="1 2">
    <name type="scientific">Odoribacter splanchnicus</name>
    <dbReference type="NCBI Taxonomy" id="28118"/>
    <lineage>
        <taxon>Bacteria</taxon>
        <taxon>Pseudomonadati</taxon>
        <taxon>Bacteroidota</taxon>
        <taxon>Bacteroidia</taxon>
        <taxon>Bacteroidales</taxon>
        <taxon>Odoribacteraceae</taxon>
        <taxon>Odoribacter</taxon>
    </lineage>
</organism>
<proteinExistence type="predicted"/>
<accession>A0A412TPE6</accession>
<comment type="caution">
    <text evidence="1">The sequence shown here is derived from an EMBL/GenBank/DDBJ whole genome shotgun (WGS) entry which is preliminary data.</text>
</comment>
<dbReference type="AlphaFoldDB" id="A0A412TPE6"/>
<dbReference type="EMBL" id="QRYC01000015">
    <property type="protein sequence ID" value="RGU55707.1"/>
    <property type="molecule type" value="Genomic_DNA"/>
</dbReference>
<dbReference type="RefSeq" id="WP_022160979.1">
    <property type="nucleotide sequence ID" value="NZ_CABJFF010000001.1"/>
</dbReference>
<sequence>MKKIKLFVFLCLLASCSDNEFKGHEQSFSVYGQQYDIGEVVLWHSNNSTVVSQYDSCWVDKYTFFSNPYNMDASMIEKEDSVYFFAANIKNEQTGNFILSMYEEGIVVHEELQSAFGRGACVSLHLHSSDTENLKSGTYHFGTESKEFTFKGFYAVDYEFGGDKPVYATISDGKVEVTIEGDNLSLSYNCKTTNGSTLAGHYTGAYRQFDVRNANYDKEVVTTINDNLLEALFSREWTPGWNVTSDPEPDYLAKAFFSSKLESNQTGEGLNNISDQEKKNQIDIALAYDDAEDLIYFESPNRMRKLLWHGTYPKYTELFPGYGYFVTYNFDLRCHTKYMLVPAGFSNADFEDMENGDFNFTIQNERVAFSPETVCPIFLYMENGHGVRGCIRINRIEPVTDELVNGVLYHRNAKVYFDLKYRKTQVNKDIF</sequence>
<evidence type="ECO:0000313" key="2">
    <source>
        <dbReference type="Proteomes" id="UP000284243"/>
    </source>
</evidence>
<gene>
    <name evidence="1" type="ORF">DWW57_11475</name>
</gene>